<name>A0A6H0UE60_9LACT</name>
<dbReference type="Pfam" id="PF13731">
    <property type="entry name" value="WxL"/>
    <property type="match status" value="1"/>
</dbReference>
<feature type="domain" description="WxL" evidence="3">
    <location>
        <begin position="26"/>
        <end position="253"/>
    </location>
</feature>
<feature type="chain" id="PRO_5044632494" description="WxL domain-containing protein" evidence="2">
    <location>
        <begin position="22"/>
        <end position="256"/>
    </location>
</feature>
<evidence type="ECO:0000313" key="6">
    <source>
        <dbReference type="Proteomes" id="UP000501558"/>
    </source>
</evidence>
<evidence type="ECO:0000313" key="4">
    <source>
        <dbReference type="EMBL" id="QIW53858.1"/>
    </source>
</evidence>
<protein>
    <recommendedName>
        <fullName evidence="3">WxL domain-containing protein</fullName>
    </recommendedName>
</protein>
<gene>
    <name evidence="5" type="ORF">GU334_05395</name>
    <name evidence="4" type="ORF">GU336_06745</name>
</gene>
<accession>A0A6H0UE60</accession>
<dbReference type="Proteomes" id="UP000501945">
    <property type="component" value="Chromosome"/>
</dbReference>
<feature type="region of interest" description="Disordered" evidence="1">
    <location>
        <begin position="35"/>
        <end position="54"/>
    </location>
</feature>
<dbReference type="AlphaFoldDB" id="A0A6H0UE60"/>
<dbReference type="Proteomes" id="UP000501558">
    <property type="component" value="Chromosome"/>
</dbReference>
<feature type="signal peptide" evidence="2">
    <location>
        <begin position="1"/>
        <end position="21"/>
    </location>
</feature>
<evidence type="ECO:0000256" key="1">
    <source>
        <dbReference type="SAM" id="MobiDB-lite"/>
    </source>
</evidence>
<evidence type="ECO:0000313" key="5">
    <source>
        <dbReference type="EMBL" id="QIW58373.1"/>
    </source>
</evidence>
<dbReference type="InterPro" id="IPR027994">
    <property type="entry name" value="WxL_dom"/>
</dbReference>
<keyword evidence="2" id="KW-0732">Signal</keyword>
<evidence type="ECO:0000313" key="7">
    <source>
        <dbReference type="Proteomes" id="UP000501945"/>
    </source>
</evidence>
<reference evidence="6 7" key="1">
    <citation type="submission" date="2019-12" db="EMBL/GenBank/DDBJ databases">
        <title>Whole genome sequences of Lactococcus raffinolactis strains isolated from sewage.</title>
        <authorList>
            <person name="Ybazeta G."/>
            <person name="Ross M."/>
            <person name="Brabant-Kirwan D."/>
            <person name="Saleh M."/>
            <person name="Dillon J.A."/>
            <person name="Splinter K."/>
            <person name="Nokhbeh R."/>
        </authorList>
    </citation>
    <scope>NUCLEOTIDE SEQUENCE [LARGE SCALE GENOMIC DNA]</scope>
    <source>
        <strain evidence="5 6">Lr_19_14</strain>
        <strain evidence="4 7">Lr_19_5</strain>
    </source>
</reference>
<sequence>MKKLTLLSVVALGTIALVGVAKVDGDTKTTDGIIKMQPGGNTDVLPKDPGTDVDTAIDPKDPKYPDPVPLPGDPDENHVVKEGDLAFTKNPKVFNFGTQDVSAKIQAQAFYTVKALNQDTDANKTPFVGGIQTLQVYDGRPASSNLDNWQVAVKASTFTEASTSKTLAGATIHLNGAKTYLRDKSGEVKVTPKIDIATDNLTTSTVFGVEQGKQAKQHTDLSWNAADVELEMAGSQAKVGTFESVVTWTLTDAAFK</sequence>
<organism evidence="4 7">
    <name type="scientific">Pseudolactococcus raffinolactis</name>
    <dbReference type="NCBI Taxonomy" id="1366"/>
    <lineage>
        <taxon>Bacteria</taxon>
        <taxon>Bacillati</taxon>
        <taxon>Bacillota</taxon>
        <taxon>Bacilli</taxon>
        <taxon>Lactobacillales</taxon>
        <taxon>Streptococcaceae</taxon>
        <taxon>Pseudolactococcus</taxon>
    </lineage>
</organism>
<keyword evidence="6" id="KW-1185">Reference proteome</keyword>
<proteinExistence type="predicted"/>
<evidence type="ECO:0000256" key="2">
    <source>
        <dbReference type="SAM" id="SignalP"/>
    </source>
</evidence>
<dbReference type="RefSeq" id="WP_167838750.1">
    <property type="nucleotide sequence ID" value="NZ_CP047616.1"/>
</dbReference>
<dbReference type="EMBL" id="CP047616">
    <property type="protein sequence ID" value="QIW53858.1"/>
    <property type="molecule type" value="Genomic_DNA"/>
</dbReference>
<evidence type="ECO:0000259" key="3">
    <source>
        <dbReference type="Pfam" id="PF13731"/>
    </source>
</evidence>
<dbReference type="EMBL" id="CP047628">
    <property type="protein sequence ID" value="QIW58373.1"/>
    <property type="molecule type" value="Genomic_DNA"/>
</dbReference>